<accession>A0A5C1PWB4</accession>
<feature type="transmembrane region" description="Helical" evidence="7">
    <location>
        <begin position="236"/>
        <end position="256"/>
    </location>
</feature>
<feature type="transmembrane region" description="Helical" evidence="7">
    <location>
        <begin position="262"/>
        <end position="280"/>
    </location>
</feature>
<feature type="transmembrane region" description="Helical" evidence="7">
    <location>
        <begin position="207"/>
        <end position="229"/>
    </location>
</feature>
<evidence type="ECO:0000313" key="8">
    <source>
        <dbReference type="EMBL" id="MET3603793.1"/>
    </source>
</evidence>
<dbReference type="AlphaFoldDB" id="A0A5C1PWB4"/>
<dbReference type="Gene3D" id="1.10.3470.10">
    <property type="entry name" value="ABC transporter involved in vitamin B12 uptake, BtuC"/>
    <property type="match status" value="1"/>
</dbReference>
<feature type="transmembrane region" description="Helical" evidence="7">
    <location>
        <begin position="148"/>
        <end position="168"/>
    </location>
</feature>
<dbReference type="InterPro" id="IPR037294">
    <property type="entry name" value="ABC_BtuC-like"/>
</dbReference>
<keyword evidence="11" id="KW-1185">Reference proteome</keyword>
<reference evidence="8 11" key="2">
    <citation type="submission" date="2024-06" db="EMBL/GenBank/DDBJ databases">
        <title>Genomic Encyclopedia of Type Strains, Phase IV (KMG-IV): sequencing the most valuable type-strain genomes for metagenomic binning, comparative biology and taxonomic classification.</title>
        <authorList>
            <person name="Goeker M."/>
        </authorList>
    </citation>
    <scope>NUCLEOTIDE SEQUENCE [LARGE SCALE GENOMIC DNA]</scope>
    <source>
        <strain evidence="8 11">D-501</strain>
    </source>
</reference>
<dbReference type="PANTHER" id="PTHR30477:SF13">
    <property type="entry name" value="IRON TRANSPORT SYSTEM MEMBRANE PROTEIN HI_0360-RELATED"/>
    <property type="match status" value="1"/>
</dbReference>
<evidence type="ECO:0000256" key="3">
    <source>
        <dbReference type="ARBA" id="ARBA00022692"/>
    </source>
</evidence>
<comment type="subcellular location">
    <subcellularLocation>
        <location evidence="6">Cell membrane</location>
        <topology evidence="6">Multi-pass membrane protein</topology>
    </subcellularLocation>
    <subcellularLocation>
        <location evidence="1">Membrane</location>
        <topology evidence="1">Multi-pass membrane protein</topology>
    </subcellularLocation>
</comment>
<evidence type="ECO:0000256" key="7">
    <source>
        <dbReference type="SAM" id="Phobius"/>
    </source>
</evidence>
<name>A0A5C1PWB4_9BURK</name>
<dbReference type="Pfam" id="PF00950">
    <property type="entry name" value="ABC-3"/>
    <property type="match status" value="1"/>
</dbReference>
<evidence type="ECO:0000256" key="4">
    <source>
        <dbReference type="ARBA" id="ARBA00022989"/>
    </source>
</evidence>
<evidence type="ECO:0000256" key="6">
    <source>
        <dbReference type="RuleBase" id="RU003943"/>
    </source>
</evidence>
<dbReference type="PANTHER" id="PTHR30477">
    <property type="entry name" value="ABC-TRANSPORTER METAL-BINDING PROTEIN"/>
    <property type="match status" value="1"/>
</dbReference>
<feature type="transmembrane region" description="Helical" evidence="7">
    <location>
        <begin position="110"/>
        <end position="128"/>
    </location>
</feature>
<evidence type="ECO:0000256" key="5">
    <source>
        <dbReference type="ARBA" id="ARBA00023136"/>
    </source>
</evidence>
<dbReference type="GO" id="GO:0055085">
    <property type="term" value="P:transmembrane transport"/>
    <property type="evidence" value="ECO:0007669"/>
    <property type="project" value="InterPro"/>
</dbReference>
<dbReference type="RefSeq" id="WP_149502235.1">
    <property type="nucleotide sequence ID" value="NZ_CP035708.1"/>
</dbReference>
<sequence length="294" mass="30136">MSEGAGALQALQDLLFSPFAEFGFMRRALVAVVALSMGAAPLGCLLVLRRMSLLGDAMAHALLPGAAVGYMIAGLSVTAMGLGGFVAALAVALLAGAVTRHTHQREDASFAAFYLIALALGVLLISMRGSSVDLIHVLFGSVLAVDDAALLLVASIASVTLMLLALLYRPLVVESFDAGFLASVGGPGALSHGVLLVLTVANLVGGFQAMGTLMAVGLMMVPAIAARFWVRDLAPLALLAALIAMFSGWIGLLLSFHADLPSGPAIVLVAGVIYVLSLLFGRHDGLLRRGASCC</sequence>
<feature type="transmembrane region" description="Helical" evidence="7">
    <location>
        <begin position="68"/>
        <end position="98"/>
    </location>
</feature>
<evidence type="ECO:0000313" key="9">
    <source>
        <dbReference type="EMBL" id="QEM99470.1"/>
    </source>
</evidence>
<keyword evidence="5 7" id="KW-0472">Membrane</keyword>
<dbReference type="EMBL" id="CP035708">
    <property type="protein sequence ID" value="QEM99470.1"/>
    <property type="molecule type" value="Genomic_DNA"/>
</dbReference>
<dbReference type="GO" id="GO:0043190">
    <property type="term" value="C:ATP-binding cassette (ABC) transporter complex"/>
    <property type="evidence" value="ECO:0007669"/>
    <property type="project" value="InterPro"/>
</dbReference>
<dbReference type="EMBL" id="JBEPLS010000005">
    <property type="protein sequence ID" value="MET3603793.1"/>
    <property type="molecule type" value="Genomic_DNA"/>
</dbReference>
<dbReference type="InterPro" id="IPR001626">
    <property type="entry name" value="ABC_TroCD"/>
</dbReference>
<proteinExistence type="inferred from homology"/>
<protein>
    <submittedName>
        <fullName evidence="9">Metal ABC transporter permease</fullName>
    </submittedName>
    <submittedName>
        <fullName evidence="8">Zinc/manganese transport system permease protein</fullName>
    </submittedName>
</protein>
<keyword evidence="6" id="KW-0813">Transport</keyword>
<organism evidence="9 10">
    <name type="scientific">Sphaerotilus sulfidivorans</name>
    <dbReference type="NCBI Taxonomy" id="639200"/>
    <lineage>
        <taxon>Bacteria</taxon>
        <taxon>Pseudomonadati</taxon>
        <taxon>Pseudomonadota</taxon>
        <taxon>Betaproteobacteria</taxon>
        <taxon>Burkholderiales</taxon>
        <taxon>Sphaerotilaceae</taxon>
        <taxon>Sphaerotilus</taxon>
    </lineage>
</organism>
<evidence type="ECO:0000313" key="11">
    <source>
        <dbReference type="Proteomes" id="UP001549111"/>
    </source>
</evidence>
<evidence type="ECO:0000256" key="1">
    <source>
        <dbReference type="ARBA" id="ARBA00004141"/>
    </source>
</evidence>
<dbReference type="GO" id="GO:0010043">
    <property type="term" value="P:response to zinc ion"/>
    <property type="evidence" value="ECO:0007669"/>
    <property type="project" value="TreeGrafter"/>
</dbReference>
<keyword evidence="4 7" id="KW-1133">Transmembrane helix</keyword>
<dbReference type="KEGG" id="snn:EWH46_00920"/>
<dbReference type="Proteomes" id="UP001549111">
    <property type="component" value="Unassembled WGS sequence"/>
</dbReference>
<dbReference type="OrthoDB" id="9804300at2"/>
<reference evidence="9 10" key="1">
    <citation type="submission" date="2019-02" db="EMBL/GenBank/DDBJ databases">
        <title>Complete Genome Sequence and Methylome Analysis of Sphaerotilus natans subsp. sulfidivorans D-507.</title>
        <authorList>
            <person name="Fomenkov A."/>
            <person name="Gridneva E."/>
            <person name="Smolyakov D."/>
            <person name="Dubinina G."/>
            <person name="Vincze T."/>
            <person name="Grabovich M."/>
            <person name="Roberts R.J."/>
        </authorList>
    </citation>
    <scope>NUCLEOTIDE SEQUENCE [LARGE SCALE GENOMIC DNA]</scope>
    <source>
        <strain evidence="9 10">D-507</strain>
    </source>
</reference>
<gene>
    <name evidence="8" type="ORF">ABIC99_001606</name>
    <name evidence="9" type="ORF">EWH46_00920</name>
</gene>
<evidence type="ECO:0000313" key="10">
    <source>
        <dbReference type="Proteomes" id="UP000323522"/>
    </source>
</evidence>
<evidence type="ECO:0000256" key="2">
    <source>
        <dbReference type="ARBA" id="ARBA00008034"/>
    </source>
</evidence>
<dbReference type="SUPFAM" id="SSF81345">
    <property type="entry name" value="ABC transporter involved in vitamin B12 uptake, BtuC"/>
    <property type="match status" value="1"/>
</dbReference>
<keyword evidence="3 6" id="KW-0812">Transmembrane</keyword>
<dbReference type="Proteomes" id="UP000323522">
    <property type="component" value="Chromosome"/>
</dbReference>
<feature type="transmembrane region" description="Helical" evidence="7">
    <location>
        <begin position="180"/>
        <end position="201"/>
    </location>
</feature>
<comment type="similarity">
    <text evidence="2 6">Belongs to the ABC-3 integral membrane protein family.</text>
</comment>
<feature type="transmembrane region" description="Helical" evidence="7">
    <location>
        <begin position="28"/>
        <end position="48"/>
    </location>
</feature>